<feature type="coiled-coil region" evidence="1">
    <location>
        <begin position="15"/>
        <end position="49"/>
    </location>
</feature>
<reference evidence="2" key="1">
    <citation type="submission" date="2021-03" db="EMBL/GenBank/DDBJ databases">
        <authorList>
            <person name="Palmer J.M."/>
        </authorList>
    </citation>
    <scope>NUCLEOTIDE SEQUENCE</scope>
    <source>
        <strain evidence="2">ARV_011</strain>
    </source>
</reference>
<dbReference type="Proteomes" id="UP000790833">
    <property type="component" value="Unassembled WGS sequence"/>
</dbReference>
<sequence length="275" mass="32044">MTQEKSTIDPDTTYLRRLEREIAATERYLLDADRAIKHLEQELQLESNNNTTERSHKEHIIALQQTYEKLPWIPDKNEVLDTAIASVEISDLNKQQLKSITLLRNNIQMKKEEVTDLEQLLIEYQQLIPLLDIQEEESQRIQDLLETRSNDDLQSTPDSFLQDLGTNKEHTQKTVKMLQRGLTRILRKYIAISDYKSGNSTPVQQATLRDRLAEAYKLVRNLLSYVSSNSWVEVDLPTETEETLITTWIINDILLVHEDSIPGHHYKVKFRSYGV</sequence>
<protein>
    <submittedName>
        <fullName evidence="2">Uncharacterized protein</fullName>
    </submittedName>
</protein>
<comment type="caution">
    <text evidence="2">The sequence shown here is derived from an EMBL/GenBank/DDBJ whole genome shotgun (WGS) entry which is preliminary data.</text>
</comment>
<dbReference type="OrthoDB" id="4084018at2759"/>
<feature type="coiled-coil region" evidence="1">
    <location>
        <begin position="100"/>
        <end position="127"/>
    </location>
</feature>
<keyword evidence="3" id="KW-1185">Reference proteome</keyword>
<accession>A0A9P7V7J6</accession>
<dbReference type="AlphaFoldDB" id="A0A9P7V7J6"/>
<dbReference type="EMBL" id="JAHMUF010000016">
    <property type="protein sequence ID" value="KAG7192632.1"/>
    <property type="molecule type" value="Genomic_DNA"/>
</dbReference>
<evidence type="ECO:0000313" key="3">
    <source>
        <dbReference type="Proteomes" id="UP000790833"/>
    </source>
</evidence>
<organism evidence="2 3">
    <name type="scientific">Scheffersomyces spartinae</name>
    <dbReference type="NCBI Taxonomy" id="45513"/>
    <lineage>
        <taxon>Eukaryota</taxon>
        <taxon>Fungi</taxon>
        <taxon>Dikarya</taxon>
        <taxon>Ascomycota</taxon>
        <taxon>Saccharomycotina</taxon>
        <taxon>Pichiomycetes</taxon>
        <taxon>Debaryomycetaceae</taxon>
        <taxon>Scheffersomyces</taxon>
    </lineage>
</organism>
<keyword evidence="1" id="KW-0175">Coiled coil</keyword>
<name>A0A9P7V7J6_9ASCO</name>
<evidence type="ECO:0000313" key="2">
    <source>
        <dbReference type="EMBL" id="KAG7192632.1"/>
    </source>
</evidence>
<dbReference type="GeneID" id="66114786"/>
<gene>
    <name evidence="2" type="ORF">KQ657_001412</name>
</gene>
<evidence type="ECO:0000256" key="1">
    <source>
        <dbReference type="SAM" id="Coils"/>
    </source>
</evidence>
<dbReference type="RefSeq" id="XP_043048182.1">
    <property type="nucleotide sequence ID" value="XM_043192210.1"/>
</dbReference>
<proteinExistence type="predicted"/>